<feature type="transmembrane region" description="Helical" evidence="6">
    <location>
        <begin position="187"/>
        <end position="207"/>
    </location>
</feature>
<feature type="transmembrane region" description="Helical" evidence="6">
    <location>
        <begin position="41"/>
        <end position="60"/>
    </location>
</feature>
<feature type="transmembrane region" description="Helical" evidence="6">
    <location>
        <begin position="6"/>
        <end position="29"/>
    </location>
</feature>
<keyword evidence="3 6" id="KW-0812">Transmembrane</keyword>
<name>A0A848KC32_9NOCA</name>
<dbReference type="EMBL" id="VCQU01000005">
    <property type="protein sequence ID" value="NMN96443.1"/>
    <property type="molecule type" value="Genomic_DNA"/>
</dbReference>
<proteinExistence type="predicted"/>
<keyword evidence="8" id="KW-1185">Reference proteome</keyword>
<feature type="transmembrane region" description="Helical" evidence="6">
    <location>
        <begin position="119"/>
        <end position="139"/>
    </location>
</feature>
<reference evidence="7 8" key="1">
    <citation type="submission" date="2019-05" db="EMBL/GenBank/DDBJ databases">
        <authorList>
            <person name="Lee S.D."/>
        </authorList>
    </citation>
    <scope>NUCLEOTIDE SEQUENCE [LARGE SCALE GENOMIC DNA]</scope>
    <source>
        <strain evidence="7 8">YC2-7</strain>
    </source>
</reference>
<comment type="subcellular location">
    <subcellularLocation>
        <location evidence="1">Cell membrane</location>
        <topology evidence="1">Multi-pass membrane protein</topology>
    </subcellularLocation>
</comment>
<comment type="caution">
    <text evidence="7">The sequence shown here is derived from an EMBL/GenBank/DDBJ whole genome shotgun (WGS) entry which is preliminary data.</text>
</comment>
<keyword evidence="5 6" id="KW-0472">Membrane</keyword>
<dbReference type="PANTHER" id="PTHR30086:SF20">
    <property type="entry name" value="ARGININE EXPORTER PROTEIN ARGO-RELATED"/>
    <property type="match status" value="1"/>
</dbReference>
<sequence length="212" mass="21442">MVSTGHLLAFAAASFVIIVIPGPSVLFAVGRALALGRRPALLTVLGNTAGSAVPLAGVAVGLGAVLAASAVALTIIKLAGAAYLIYLGVQAFRERRSLVTALGAEVTATSGRRAFRQGFIVGMTNPKTIVFFAAVLPQFADPESGAVPPQLLILGAIFLAIAVLSDATWAMLAGTVREWFARSPKRLEAVGGTGGVMIIGVGAALAFSGTTD</sequence>
<evidence type="ECO:0000256" key="2">
    <source>
        <dbReference type="ARBA" id="ARBA00022475"/>
    </source>
</evidence>
<dbReference type="GO" id="GO:0015171">
    <property type="term" value="F:amino acid transmembrane transporter activity"/>
    <property type="evidence" value="ECO:0007669"/>
    <property type="project" value="TreeGrafter"/>
</dbReference>
<dbReference type="GO" id="GO:0005886">
    <property type="term" value="C:plasma membrane"/>
    <property type="evidence" value="ECO:0007669"/>
    <property type="project" value="UniProtKB-SubCell"/>
</dbReference>
<dbReference type="Proteomes" id="UP000535543">
    <property type="component" value="Unassembled WGS sequence"/>
</dbReference>
<evidence type="ECO:0000256" key="3">
    <source>
        <dbReference type="ARBA" id="ARBA00022692"/>
    </source>
</evidence>
<reference evidence="7 8" key="2">
    <citation type="submission" date="2020-06" db="EMBL/GenBank/DDBJ databases">
        <title>Antribacter stalactiti gen. nov., sp. nov., a new member of the family Nacardiaceae isolated from a cave.</title>
        <authorList>
            <person name="Kim I.S."/>
        </authorList>
    </citation>
    <scope>NUCLEOTIDE SEQUENCE [LARGE SCALE GENOMIC DNA]</scope>
    <source>
        <strain evidence="7 8">YC2-7</strain>
    </source>
</reference>
<evidence type="ECO:0000313" key="8">
    <source>
        <dbReference type="Proteomes" id="UP000535543"/>
    </source>
</evidence>
<dbReference type="PANTHER" id="PTHR30086">
    <property type="entry name" value="ARGININE EXPORTER PROTEIN ARGO"/>
    <property type="match status" value="1"/>
</dbReference>
<dbReference type="InterPro" id="IPR001123">
    <property type="entry name" value="LeuE-type"/>
</dbReference>
<evidence type="ECO:0000313" key="7">
    <source>
        <dbReference type="EMBL" id="NMN96443.1"/>
    </source>
</evidence>
<feature type="transmembrane region" description="Helical" evidence="6">
    <location>
        <begin position="66"/>
        <end position="89"/>
    </location>
</feature>
<keyword evidence="4 6" id="KW-1133">Transmembrane helix</keyword>
<evidence type="ECO:0000256" key="5">
    <source>
        <dbReference type="ARBA" id="ARBA00023136"/>
    </source>
</evidence>
<evidence type="ECO:0000256" key="6">
    <source>
        <dbReference type="SAM" id="Phobius"/>
    </source>
</evidence>
<dbReference type="PIRSF" id="PIRSF006324">
    <property type="entry name" value="LeuE"/>
    <property type="match status" value="1"/>
</dbReference>
<evidence type="ECO:0000256" key="1">
    <source>
        <dbReference type="ARBA" id="ARBA00004651"/>
    </source>
</evidence>
<protein>
    <submittedName>
        <fullName evidence="7">LysE family translocator</fullName>
    </submittedName>
</protein>
<dbReference type="Pfam" id="PF01810">
    <property type="entry name" value="LysE"/>
    <property type="match status" value="1"/>
</dbReference>
<gene>
    <name evidence="7" type="ORF">FGL95_15485</name>
</gene>
<dbReference type="AlphaFoldDB" id="A0A848KC32"/>
<organism evidence="7 8">
    <name type="scientific">Antrihabitans stalactiti</name>
    <dbReference type="NCBI Taxonomy" id="2584121"/>
    <lineage>
        <taxon>Bacteria</taxon>
        <taxon>Bacillati</taxon>
        <taxon>Actinomycetota</taxon>
        <taxon>Actinomycetes</taxon>
        <taxon>Mycobacteriales</taxon>
        <taxon>Nocardiaceae</taxon>
        <taxon>Antrihabitans</taxon>
    </lineage>
</organism>
<dbReference type="RefSeq" id="WP_206071937.1">
    <property type="nucleotide sequence ID" value="NZ_VCQU01000005.1"/>
</dbReference>
<accession>A0A848KC32</accession>
<evidence type="ECO:0000256" key="4">
    <source>
        <dbReference type="ARBA" id="ARBA00022989"/>
    </source>
</evidence>
<feature type="transmembrane region" description="Helical" evidence="6">
    <location>
        <begin position="151"/>
        <end position="175"/>
    </location>
</feature>
<keyword evidence="2" id="KW-1003">Cell membrane</keyword>